<organism evidence="1 2">
    <name type="scientific">Ustilaginoidea virens</name>
    <name type="common">Rice false smut fungus</name>
    <name type="synonym">Villosiclava virens</name>
    <dbReference type="NCBI Taxonomy" id="1159556"/>
    <lineage>
        <taxon>Eukaryota</taxon>
        <taxon>Fungi</taxon>
        <taxon>Dikarya</taxon>
        <taxon>Ascomycota</taxon>
        <taxon>Pezizomycotina</taxon>
        <taxon>Sordariomycetes</taxon>
        <taxon>Hypocreomycetidae</taxon>
        <taxon>Hypocreales</taxon>
        <taxon>Clavicipitaceae</taxon>
        <taxon>Ustilaginoidea</taxon>
    </lineage>
</organism>
<dbReference type="AlphaFoldDB" id="A0A8E5MDF6"/>
<dbReference type="PANTHER" id="PTHR34129:SF1">
    <property type="entry name" value="DUF952 DOMAIN-CONTAINING PROTEIN"/>
    <property type="match status" value="1"/>
</dbReference>
<keyword evidence="2" id="KW-1185">Reference proteome</keyword>
<dbReference type="GeneID" id="66061130"/>
<evidence type="ECO:0008006" key="3">
    <source>
        <dbReference type="Google" id="ProtNLM"/>
    </source>
</evidence>
<dbReference type="PANTHER" id="PTHR34129">
    <property type="entry name" value="BLR1139 PROTEIN"/>
    <property type="match status" value="1"/>
</dbReference>
<accession>A0A8E5MDF6</accession>
<dbReference type="KEGG" id="uvi:66061130"/>
<reference evidence="1" key="1">
    <citation type="submission" date="2020-03" db="EMBL/GenBank/DDBJ databases">
        <title>A mixture of massive structural variations and highly conserved coding sequences in Ustilaginoidea virens genome.</title>
        <authorList>
            <person name="Zhang K."/>
            <person name="Zhao Z."/>
            <person name="Zhang Z."/>
            <person name="Li Y."/>
            <person name="Hsiang T."/>
            <person name="Sun W."/>
        </authorList>
    </citation>
    <scope>NUCLEOTIDE SEQUENCE</scope>
    <source>
        <strain evidence="1">UV-8b</strain>
    </source>
</reference>
<dbReference type="Proteomes" id="UP000027002">
    <property type="component" value="Chromosome 1"/>
</dbReference>
<gene>
    <name evidence="1" type="ORF">UV8b_00352</name>
</gene>
<dbReference type="SUPFAM" id="SSF56399">
    <property type="entry name" value="ADP-ribosylation"/>
    <property type="match status" value="1"/>
</dbReference>
<dbReference type="RefSeq" id="XP_042993784.1">
    <property type="nucleotide sequence ID" value="XM_043137850.1"/>
</dbReference>
<dbReference type="Gene3D" id="3.20.170.20">
    <property type="entry name" value="Protein of unknown function DUF952"/>
    <property type="match status" value="1"/>
</dbReference>
<dbReference type="InterPro" id="IPR009297">
    <property type="entry name" value="DUF952"/>
</dbReference>
<dbReference type="OrthoDB" id="3335358at2759"/>
<name>A0A8E5MDF6_USTVR</name>
<dbReference type="EMBL" id="CP072753">
    <property type="protein sequence ID" value="QUC16111.1"/>
    <property type="molecule type" value="Genomic_DNA"/>
</dbReference>
<evidence type="ECO:0000313" key="2">
    <source>
        <dbReference type="Proteomes" id="UP000027002"/>
    </source>
</evidence>
<sequence>MSASSPHRYVYKIVPSPPPDTMPEQFPLSELDQKDGFVHLSTGEQIPLTCDRFFKNASSLWVFKFELARFSDTVRWEGGFPHLYGNFGVKDILAVQRFERAEGGNWPEAMRGSQWLE</sequence>
<evidence type="ECO:0000313" key="1">
    <source>
        <dbReference type="EMBL" id="QUC16111.1"/>
    </source>
</evidence>
<dbReference type="Pfam" id="PF06108">
    <property type="entry name" value="DUF952"/>
    <property type="match status" value="1"/>
</dbReference>
<proteinExistence type="predicted"/>
<protein>
    <recommendedName>
        <fullName evidence="3">DUF952 domain protein</fullName>
    </recommendedName>
</protein>